<organism evidence="1 2">
    <name type="scientific">Aeoliella mucimassa</name>
    <dbReference type="NCBI Taxonomy" id="2527972"/>
    <lineage>
        <taxon>Bacteria</taxon>
        <taxon>Pseudomonadati</taxon>
        <taxon>Planctomycetota</taxon>
        <taxon>Planctomycetia</taxon>
        <taxon>Pirellulales</taxon>
        <taxon>Lacipirellulaceae</taxon>
        <taxon>Aeoliella</taxon>
    </lineage>
</organism>
<keyword evidence="2" id="KW-1185">Reference proteome</keyword>
<proteinExistence type="predicted"/>
<sequence>MTWCEQLTGCEENSRGSSNIAVQQLVKEWR</sequence>
<dbReference type="Proteomes" id="UP000315750">
    <property type="component" value="Chromosome"/>
</dbReference>
<dbReference type="EMBL" id="CP036278">
    <property type="protein sequence ID" value="QDU54238.1"/>
    <property type="molecule type" value="Genomic_DNA"/>
</dbReference>
<evidence type="ECO:0000313" key="1">
    <source>
        <dbReference type="EMBL" id="QDU54238.1"/>
    </source>
</evidence>
<dbReference type="KEGG" id="amuc:Pan181_04180"/>
<protein>
    <submittedName>
        <fullName evidence="1">Uncharacterized protein</fullName>
    </submittedName>
</protein>
<accession>A0A518AHM8</accession>
<gene>
    <name evidence="1" type="ORF">Pan181_04180</name>
</gene>
<evidence type="ECO:0000313" key="2">
    <source>
        <dbReference type="Proteomes" id="UP000315750"/>
    </source>
</evidence>
<name>A0A518AHM8_9BACT</name>
<dbReference type="AlphaFoldDB" id="A0A518AHM8"/>
<reference evidence="1 2" key="1">
    <citation type="submission" date="2019-02" db="EMBL/GenBank/DDBJ databases">
        <title>Deep-cultivation of Planctomycetes and their phenomic and genomic characterization uncovers novel biology.</title>
        <authorList>
            <person name="Wiegand S."/>
            <person name="Jogler M."/>
            <person name="Boedeker C."/>
            <person name="Pinto D."/>
            <person name="Vollmers J."/>
            <person name="Rivas-Marin E."/>
            <person name="Kohn T."/>
            <person name="Peeters S.H."/>
            <person name="Heuer A."/>
            <person name="Rast P."/>
            <person name="Oberbeckmann S."/>
            <person name="Bunk B."/>
            <person name="Jeske O."/>
            <person name="Meyerdierks A."/>
            <person name="Storesund J.E."/>
            <person name="Kallscheuer N."/>
            <person name="Luecker S."/>
            <person name="Lage O.M."/>
            <person name="Pohl T."/>
            <person name="Merkel B.J."/>
            <person name="Hornburger P."/>
            <person name="Mueller R.-W."/>
            <person name="Bruemmer F."/>
            <person name="Labrenz M."/>
            <person name="Spormann A.M."/>
            <person name="Op den Camp H."/>
            <person name="Overmann J."/>
            <person name="Amann R."/>
            <person name="Jetten M.S.M."/>
            <person name="Mascher T."/>
            <person name="Medema M.H."/>
            <person name="Devos D.P."/>
            <person name="Kaster A.-K."/>
            <person name="Ovreas L."/>
            <person name="Rohde M."/>
            <person name="Galperin M.Y."/>
            <person name="Jogler C."/>
        </authorList>
    </citation>
    <scope>NUCLEOTIDE SEQUENCE [LARGE SCALE GENOMIC DNA]</scope>
    <source>
        <strain evidence="1 2">Pan181</strain>
    </source>
</reference>